<keyword evidence="2" id="KW-0812">Transmembrane</keyword>
<dbReference type="EMBL" id="JAAVJH010000001">
    <property type="protein sequence ID" value="NJR77375.1"/>
    <property type="molecule type" value="Genomic_DNA"/>
</dbReference>
<dbReference type="InterPro" id="IPR018704">
    <property type="entry name" value="SecYEG/CpoB_TPR"/>
</dbReference>
<protein>
    <submittedName>
        <fullName evidence="4">Tetratricopeptide repeat protein</fullName>
    </submittedName>
</protein>
<dbReference type="Pfam" id="PF09976">
    <property type="entry name" value="TPR_21"/>
    <property type="match status" value="1"/>
</dbReference>
<evidence type="ECO:0000313" key="4">
    <source>
        <dbReference type="EMBL" id="NJR77375.1"/>
    </source>
</evidence>
<feature type="region of interest" description="Disordered" evidence="1">
    <location>
        <begin position="221"/>
        <end position="243"/>
    </location>
</feature>
<reference evidence="4 5" key="1">
    <citation type="submission" date="2020-03" db="EMBL/GenBank/DDBJ databases">
        <authorList>
            <person name="Wang L."/>
            <person name="He N."/>
            <person name="Li Y."/>
            <person name="Fang Y."/>
            <person name="Zhang F."/>
        </authorList>
    </citation>
    <scope>NUCLEOTIDE SEQUENCE [LARGE SCALE GENOMIC DNA]</scope>
    <source>
        <strain evidence="4 5">36D10-4-7</strain>
    </source>
</reference>
<evidence type="ECO:0000313" key="5">
    <source>
        <dbReference type="Proteomes" id="UP000732399"/>
    </source>
</evidence>
<accession>A0ABX1CMP9</accession>
<evidence type="ECO:0000256" key="1">
    <source>
        <dbReference type="SAM" id="MobiDB-lite"/>
    </source>
</evidence>
<name>A0ABX1CMP9_9SPHN</name>
<keyword evidence="2" id="KW-0472">Membrane</keyword>
<dbReference type="RefSeq" id="WP_168132885.1">
    <property type="nucleotide sequence ID" value="NZ_JAAVJH010000001.1"/>
</dbReference>
<sequence>MALTPQNNEAFLREVDEELRRDQAVALWRRWGRVAIVAVVVALAAFGAFLFYRHQQTVAAEKEGEKLQSAYDYLAAQDTAGAAKPLAELAASKREGYRTLAAFTQADLLLVKNDLKGAAQKFGTIAGDTAVAQPFRDLALIRQTSAEFDTLAPATVVTRLKSLVVPGNPWLGSAGELVAAAYLKQGRRDLAAQTFAMIARDEGVPPSLRQRAVQMSSAMGVDAPAGTRAPGATNAGNKGVTKQ</sequence>
<comment type="caution">
    <text evidence="4">The sequence shown here is derived from an EMBL/GenBank/DDBJ whole genome shotgun (WGS) entry which is preliminary data.</text>
</comment>
<keyword evidence="5" id="KW-1185">Reference proteome</keyword>
<dbReference type="Proteomes" id="UP000732399">
    <property type="component" value="Unassembled WGS sequence"/>
</dbReference>
<evidence type="ECO:0000256" key="2">
    <source>
        <dbReference type="SAM" id="Phobius"/>
    </source>
</evidence>
<feature type="compositionally biased region" description="Polar residues" evidence="1">
    <location>
        <begin position="234"/>
        <end position="243"/>
    </location>
</feature>
<evidence type="ECO:0000259" key="3">
    <source>
        <dbReference type="Pfam" id="PF09976"/>
    </source>
</evidence>
<feature type="transmembrane region" description="Helical" evidence="2">
    <location>
        <begin position="31"/>
        <end position="52"/>
    </location>
</feature>
<keyword evidence="2" id="KW-1133">Transmembrane helix</keyword>
<organism evidence="4 5">
    <name type="scientific">Sphingomonas corticis</name>
    <dbReference type="NCBI Taxonomy" id="2722791"/>
    <lineage>
        <taxon>Bacteria</taxon>
        <taxon>Pseudomonadati</taxon>
        <taxon>Pseudomonadota</taxon>
        <taxon>Alphaproteobacteria</taxon>
        <taxon>Sphingomonadales</taxon>
        <taxon>Sphingomonadaceae</taxon>
        <taxon>Sphingomonas</taxon>
    </lineage>
</organism>
<proteinExistence type="predicted"/>
<gene>
    <name evidence="4" type="ORF">HBH26_01950</name>
</gene>
<feature type="domain" description="Ancillary SecYEG translocon subunit/Cell division coordinator CpoB TPR" evidence="3">
    <location>
        <begin position="28"/>
        <end position="196"/>
    </location>
</feature>